<organism evidence="2 3">
    <name type="scientific">Cohnella rhizosphaerae</name>
    <dbReference type="NCBI Taxonomy" id="1457232"/>
    <lineage>
        <taxon>Bacteria</taxon>
        <taxon>Bacillati</taxon>
        <taxon>Bacillota</taxon>
        <taxon>Bacilli</taxon>
        <taxon>Bacillales</taxon>
        <taxon>Paenibacillaceae</taxon>
        <taxon>Cohnella</taxon>
    </lineage>
</organism>
<evidence type="ECO:0000313" key="2">
    <source>
        <dbReference type="EMBL" id="MDG0811488.1"/>
    </source>
</evidence>
<gene>
    <name evidence="2" type="ORF">OMP40_20530</name>
</gene>
<accession>A0A9X4KVI9</accession>
<comment type="caution">
    <text evidence="2">The sequence shown here is derived from an EMBL/GenBank/DDBJ whole genome shotgun (WGS) entry which is preliminary data.</text>
</comment>
<evidence type="ECO:0000313" key="3">
    <source>
        <dbReference type="Proteomes" id="UP001153404"/>
    </source>
</evidence>
<proteinExistence type="predicted"/>
<protein>
    <submittedName>
        <fullName evidence="2">Uncharacterized protein</fullName>
    </submittedName>
</protein>
<evidence type="ECO:0000256" key="1">
    <source>
        <dbReference type="SAM" id="MobiDB-lite"/>
    </source>
</evidence>
<keyword evidence="3" id="KW-1185">Reference proteome</keyword>
<dbReference type="EMBL" id="JAPDIA010000007">
    <property type="protein sequence ID" value="MDG0811488.1"/>
    <property type="molecule type" value="Genomic_DNA"/>
</dbReference>
<feature type="region of interest" description="Disordered" evidence="1">
    <location>
        <begin position="157"/>
        <end position="200"/>
    </location>
</feature>
<dbReference type="AlphaFoldDB" id="A0A9X4KVI9"/>
<name>A0A9X4KVI9_9BACL</name>
<reference evidence="2" key="1">
    <citation type="submission" date="2022-10" db="EMBL/GenBank/DDBJ databases">
        <title>Comparative genomic analysis of Cohnella hashimotonis sp. nov., isolated from the International Space Station.</title>
        <authorList>
            <person name="Simpson A."/>
            <person name="Venkateswaran K."/>
        </authorList>
    </citation>
    <scope>NUCLEOTIDE SEQUENCE</scope>
    <source>
        <strain evidence="2">DSM 28161</strain>
    </source>
</reference>
<dbReference type="RefSeq" id="WP_277534129.1">
    <property type="nucleotide sequence ID" value="NZ_JAPDIA010000007.1"/>
</dbReference>
<dbReference type="Proteomes" id="UP001153404">
    <property type="component" value="Unassembled WGS sequence"/>
</dbReference>
<sequence length="200" mass="22451">MRKRFGFDFYRNMRIRNKLSLLIALIVALSFSATLLVQQYAFSIYDSQIYTKSSQVLNLSSSAIEAELKRIRQISYNVTADGQVQSLLKKIANSEAGDYDRLLLRRDLVDRLLNYTGTEPYLLSIQLYDALGHENAAGNVKALSDAKVEDLLSRSDRAEGGAGADVSGRARQRARHGEEGAFVRGHRLQSQTARHARHPH</sequence>